<feature type="domain" description="RING-type" evidence="11">
    <location>
        <begin position="536"/>
        <end position="577"/>
    </location>
</feature>
<dbReference type="Proteomes" id="UP000436088">
    <property type="component" value="Unassembled WGS sequence"/>
</dbReference>
<keyword evidence="8" id="KW-0862">Zinc</keyword>
<evidence type="ECO:0000256" key="1">
    <source>
        <dbReference type="ARBA" id="ARBA00000900"/>
    </source>
</evidence>
<proteinExistence type="predicted"/>
<comment type="catalytic activity">
    <reaction evidence="1">
        <text>S-ubiquitinyl-[E2 ubiquitin-conjugating enzyme]-L-cysteine + [acceptor protein]-L-lysine = [E2 ubiquitin-conjugating enzyme]-L-cysteine + N(6)-ubiquitinyl-[acceptor protein]-L-lysine.</text>
        <dbReference type="EC" id="2.3.2.27"/>
    </reaction>
</comment>
<keyword evidence="4" id="KW-0808">Transferase</keyword>
<evidence type="ECO:0000256" key="8">
    <source>
        <dbReference type="ARBA" id="ARBA00022833"/>
    </source>
</evidence>
<keyword evidence="13" id="KW-1185">Reference proteome</keyword>
<evidence type="ECO:0000256" key="9">
    <source>
        <dbReference type="PROSITE-ProRule" id="PRU00175"/>
    </source>
</evidence>
<dbReference type="PROSITE" id="PS50089">
    <property type="entry name" value="ZF_RING_2"/>
    <property type="match status" value="1"/>
</dbReference>
<dbReference type="SUPFAM" id="SSF57850">
    <property type="entry name" value="RING/U-box"/>
    <property type="match status" value="1"/>
</dbReference>
<organism evidence="12 13">
    <name type="scientific">Hibiscus syriacus</name>
    <name type="common">Rose of Sharon</name>
    <dbReference type="NCBI Taxonomy" id="106335"/>
    <lineage>
        <taxon>Eukaryota</taxon>
        <taxon>Viridiplantae</taxon>
        <taxon>Streptophyta</taxon>
        <taxon>Embryophyta</taxon>
        <taxon>Tracheophyta</taxon>
        <taxon>Spermatophyta</taxon>
        <taxon>Magnoliopsida</taxon>
        <taxon>eudicotyledons</taxon>
        <taxon>Gunneridae</taxon>
        <taxon>Pentapetalae</taxon>
        <taxon>rosids</taxon>
        <taxon>malvids</taxon>
        <taxon>Malvales</taxon>
        <taxon>Malvaceae</taxon>
        <taxon>Malvoideae</taxon>
        <taxon>Hibiscus</taxon>
    </lineage>
</organism>
<dbReference type="GO" id="GO:0010228">
    <property type="term" value="P:vegetative to reproductive phase transition of meristem"/>
    <property type="evidence" value="ECO:0007669"/>
    <property type="project" value="UniProtKB-ARBA"/>
</dbReference>
<name>A0A6A2ZT31_HIBSY</name>
<evidence type="ECO:0000256" key="5">
    <source>
        <dbReference type="ARBA" id="ARBA00022723"/>
    </source>
</evidence>
<sequence>MRRQGQGNSSNPYQTGDFYSNGDVGSDQHDVVPDGHTSIGQTSSDVDTQNHVGFAQFLGDDFWLSPLGDQTVTTQTSEPSFNPLLQTNSRIAGNGPIEPSLGADSDPLQHSFDLNDVVHPERSGLHASQGNGPYLGAGSDNIQTSGGSSSPVMIYSGVAGYVIEENISPDGLPVDGERRLICKRKAPELASSSEPQAQNSQQPMTIPQNNVSINSLTAANNDHSRLGDALPTYQFPCEARQVDNFQSNTRLRTANQSVAASTNLWTWNSSNSNVQPTGQHTFTLTSSAPAPMQVNSAVLPVERVFNSSQALQQYWNGTNLSWVGPSSVHLDQAVNVSANLNFVNVNANASSSRIQSGSSRHLPNSSIRSPIPNMAAQYGQRGLDIVNPSESWRRGSFCPILPGASLDARPAQVPLRLGPRPERQAGRHSGVTSTSLYQRRRLISEFRNAFRLVPMPAGLRQEDVMVFEGSYLYGIPEVPDMLEDMRFDVDNMSYEELLELEEQIGNVCTGLSEETILANLTRRNYQSGPPGEIEPCCICQEDYAEGEELCKLGCGHEFHFNCIKQWLMQKNSCPICKNTALAV</sequence>
<keyword evidence="5" id="KW-0479">Metal-binding</keyword>
<evidence type="ECO:0000313" key="13">
    <source>
        <dbReference type="Proteomes" id="UP000436088"/>
    </source>
</evidence>
<keyword evidence="6 9" id="KW-0863">Zinc-finger</keyword>
<dbReference type="GO" id="GO:0008270">
    <property type="term" value="F:zinc ion binding"/>
    <property type="evidence" value="ECO:0007669"/>
    <property type="project" value="UniProtKB-KW"/>
</dbReference>
<evidence type="ECO:0000256" key="3">
    <source>
        <dbReference type="ARBA" id="ARBA00012483"/>
    </source>
</evidence>
<evidence type="ECO:0000256" key="10">
    <source>
        <dbReference type="SAM" id="MobiDB-lite"/>
    </source>
</evidence>
<evidence type="ECO:0000256" key="4">
    <source>
        <dbReference type="ARBA" id="ARBA00022679"/>
    </source>
</evidence>
<evidence type="ECO:0000256" key="7">
    <source>
        <dbReference type="ARBA" id="ARBA00022786"/>
    </source>
</evidence>
<dbReference type="GO" id="GO:0043161">
    <property type="term" value="P:proteasome-mediated ubiquitin-dependent protein catabolic process"/>
    <property type="evidence" value="ECO:0007669"/>
    <property type="project" value="UniProtKB-ARBA"/>
</dbReference>
<dbReference type="PANTHER" id="PTHR22937">
    <property type="entry name" value="E3 UBIQUITIN-PROTEIN LIGASE RNF165"/>
    <property type="match status" value="1"/>
</dbReference>
<keyword evidence="7" id="KW-0833">Ubl conjugation pathway</keyword>
<accession>A0A6A2ZT31</accession>
<evidence type="ECO:0000259" key="11">
    <source>
        <dbReference type="PROSITE" id="PS50089"/>
    </source>
</evidence>
<comment type="caution">
    <text evidence="12">The sequence shown here is derived from an EMBL/GenBank/DDBJ whole genome shotgun (WGS) entry which is preliminary data.</text>
</comment>
<dbReference type="EMBL" id="VEPZ02001095">
    <property type="protein sequence ID" value="KAE8695104.1"/>
    <property type="molecule type" value="Genomic_DNA"/>
</dbReference>
<dbReference type="EC" id="2.3.2.27" evidence="3"/>
<dbReference type="GO" id="GO:0008168">
    <property type="term" value="F:methyltransferase activity"/>
    <property type="evidence" value="ECO:0007669"/>
    <property type="project" value="UniProtKB-KW"/>
</dbReference>
<dbReference type="AlphaFoldDB" id="A0A6A2ZT31"/>
<dbReference type="FunFam" id="3.30.40.10:FF:000309">
    <property type="entry name" value="E3 ubiquitin-protein ligase MBR2"/>
    <property type="match status" value="1"/>
</dbReference>
<evidence type="ECO:0000256" key="6">
    <source>
        <dbReference type="ARBA" id="ARBA00022771"/>
    </source>
</evidence>
<dbReference type="InterPro" id="IPR013083">
    <property type="entry name" value="Znf_RING/FYVE/PHD"/>
</dbReference>
<feature type="compositionally biased region" description="Polar residues" evidence="10">
    <location>
        <begin position="190"/>
        <end position="207"/>
    </location>
</feature>
<dbReference type="SMART" id="SM00184">
    <property type="entry name" value="RING"/>
    <property type="match status" value="1"/>
</dbReference>
<comment type="pathway">
    <text evidence="2">Protein modification; protein ubiquitination.</text>
</comment>
<protein>
    <recommendedName>
        <fullName evidence="3">RING-type E3 ubiquitin transferase</fullName>
        <ecNumber evidence="3">2.3.2.27</ecNumber>
    </recommendedName>
</protein>
<evidence type="ECO:0000313" key="12">
    <source>
        <dbReference type="EMBL" id="KAE8695104.1"/>
    </source>
</evidence>
<feature type="compositionally biased region" description="Polar residues" evidence="10">
    <location>
        <begin position="1"/>
        <end position="18"/>
    </location>
</feature>
<dbReference type="Pfam" id="PF13639">
    <property type="entry name" value="zf-RING_2"/>
    <property type="match status" value="1"/>
</dbReference>
<feature type="region of interest" description="Disordered" evidence="10">
    <location>
        <begin position="122"/>
        <end position="143"/>
    </location>
</feature>
<gene>
    <name evidence="12" type="ORF">F3Y22_tig00110744pilonHSYRG00167</name>
</gene>
<dbReference type="PANTHER" id="PTHR22937:SF199">
    <property type="entry name" value="RING-TYPE E3 UBIQUITIN TRANSFERASE"/>
    <property type="match status" value="1"/>
</dbReference>
<dbReference type="InterPro" id="IPR001841">
    <property type="entry name" value="Znf_RING"/>
</dbReference>
<dbReference type="InterPro" id="IPR045191">
    <property type="entry name" value="MBR1/2-like"/>
</dbReference>
<feature type="region of interest" description="Disordered" evidence="10">
    <location>
        <begin position="1"/>
        <end position="45"/>
    </location>
</feature>
<reference evidence="12" key="1">
    <citation type="submission" date="2019-09" db="EMBL/GenBank/DDBJ databases">
        <title>Draft genome information of white flower Hibiscus syriacus.</title>
        <authorList>
            <person name="Kim Y.-M."/>
        </authorList>
    </citation>
    <scope>NUCLEOTIDE SEQUENCE [LARGE SCALE GENOMIC DNA]</scope>
    <source>
        <strain evidence="12">YM2019G1</strain>
    </source>
</reference>
<dbReference type="Gene3D" id="3.30.40.10">
    <property type="entry name" value="Zinc/RING finger domain, C3HC4 (zinc finger)"/>
    <property type="match status" value="1"/>
</dbReference>
<dbReference type="GO" id="GO:0061630">
    <property type="term" value="F:ubiquitin protein ligase activity"/>
    <property type="evidence" value="ECO:0007669"/>
    <property type="project" value="UniProtKB-EC"/>
</dbReference>
<feature type="region of interest" description="Disordered" evidence="10">
    <location>
        <begin position="187"/>
        <end position="207"/>
    </location>
</feature>
<dbReference type="GO" id="GO:0032259">
    <property type="term" value="P:methylation"/>
    <property type="evidence" value="ECO:0007669"/>
    <property type="project" value="UniProtKB-KW"/>
</dbReference>
<evidence type="ECO:0000256" key="2">
    <source>
        <dbReference type="ARBA" id="ARBA00004906"/>
    </source>
</evidence>